<dbReference type="PANTHER" id="PTHR46825:SF14">
    <property type="entry name" value="BETA-LACTAMASE-RELATED DOMAIN-CONTAINING PROTEIN"/>
    <property type="match status" value="1"/>
</dbReference>
<dbReference type="SUPFAM" id="SSF56601">
    <property type="entry name" value="beta-lactamase/transpeptidase-like"/>
    <property type="match status" value="1"/>
</dbReference>
<evidence type="ECO:0000259" key="2">
    <source>
        <dbReference type="Pfam" id="PF00144"/>
    </source>
</evidence>
<evidence type="ECO:0000256" key="1">
    <source>
        <dbReference type="ARBA" id="ARBA00038215"/>
    </source>
</evidence>
<proteinExistence type="inferred from homology"/>
<name>A0A7S8HZ28_FUSCU</name>
<evidence type="ECO:0000313" key="4">
    <source>
        <dbReference type="Proteomes" id="UP000663297"/>
    </source>
</evidence>
<comment type="similarity">
    <text evidence="1">Belongs to the peptidase S12 family.</text>
</comment>
<accession>A0A7S8HZ28</accession>
<dbReference type="InterPro" id="IPR050491">
    <property type="entry name" value="AmpC-like"/>
</dbReference>
<dbReference type="InterPro" id="IPR012338">
    <property type="entry name" value="Beta-lactam/transpept-like"/>
</dbReference>
<dbReference type="Gene3D" id="3.40.710.10">
    <property type="entry name" value="DD-peptidase/beta-lactamase superfamily"/>
    <property type="match status" value="1"/>
</dbReference>
<reference evidence="3" key="1">
    <citation type="submission" date="2020-11" db="EMBL/GenBank/DDBJ databases">
        <title>The chromosome-scale genome resource for two endophytic Fusarium species: F. culmorum and F. pseudograminearum.</title>
        <authorList>
            <person name="Yuan Z."/>
        </authorList>
    </citation>
    <scope>NUCLEOTIDE SEQUENCE</scope>
    <source>
        <strain evidence="3">Class2-1B</strain>
    </source>
</reference>
<dbReference type="Proteomes" id="UP000663297">
    <property type="component" value="Chromosome 4"/>
</dbReference>
<feature type="domain" description="Beta-lactamase-related" evidence="2">
    <location>
        <begin position="27"/>
        <end position="386"/>
    </location>
</feature>
<gene>
    <name evidence="3" type="ORF">HYE67_007970</name>
</gene>
<dbReference type="InterPro" id="IPR001466">
    <property type="entry name" value="Beta-lactam-related"/>
</dbReference>
<protein>
    <recommendedName>
        <fullName evidence="2">Beta-lactamase-related domain-containing protein</fullName>
    </recommendedName>
</protein>
<dbReference type="Pfam" id="PF00144">
    <property type="entry name" value="Beta-lactamase"/>
    <property type="match status" value="1"/>
</dbReference>
<organism evidence="3 4">
    <name type="scientific">Fusarium culmorum</name>
    <dbReference type="NCBI Taxonomy" id="5516"/>
    <lineage>
        <taxon>Eukaryota</taxon>
        <taxon>Fungi</taxon>
        <taxon>Dikarya</taxon>
        <taxon>Ascomycota</taxon>
        <taxon>Pezizomycotina</taxon>
        <taxon>Sordariomycetes</taxon>
        <taxon>Hypocreomycetidae</taxon>
        <taxon>Hypocreales</taxon>
        <taxon>Nectriaceae</taxon>
        <taxon>Fusarium</taxon>
    </lineage>
</organism>
<dbReference type="AlphaFoldDB" id="A0A7S8HZ28"/>
<dbReference type="PANTHER" id="PTHR46825">
    <property type="entry name" value="D-ALANYL-D-ALANINE-CARBOXYPEPTIDASE/ENDOPEPTIDASE AMPH"/>
    <property type="match status" value="1"/>
</dbReference>
<sequence>MRSRIISAPDIQVSQARERLKDILPTITRLRETTGAASVSFGVIHHGQVVLKAADGCLDADKKIPADTNTAYIIGSTMKAMIASCCGMLVHQGKLAWDDKLSKHVDFQHALDPVIGEHATIHDALSHTTGIAQLDLSWYGASGKNLVKPEDVLPVVAHLPVATAFRSEWSYCNYMYVIMARIIDKTCGAAGGWSEYLIKSVLQPLDMSRSRLSRDTFEDENVAEPHYVKDDLKPARLPRPDLSADTLMGPAGCLWSTVPDMLKWIKAVLDAVDPNRAESEPTVLKEMDTITAHQAPLTHSGLFENTYGYGWSRLSMPSSMYGFMSTNGTNQEAMLGQHSDRRLMFYHGGQVTGYLTTMCIFPETQSAIIVLSNSQALGDASDWTARAIMQELFQFRPCVDLVAQAQVTARQALGLYSRLMADYRDNRHYEKGASLIGKFGVYSNSGLKLFLDVRPTAHPGRAGEFLLNGMPTQHHYLEHYNGSTFGFPPRSRDEQESRCMVDYVSYKQFLLTFRTATNEEQDQVEWLMQPGIDAIVFSRLSTN</sequence>
<dbReference type="EMBL" id="CP064750">
    <property type="protein sequence ID" value="QPC65739.1"/>
    <property type="molecule type" value="Genomic_DNA"/>
</dbReference>
<evidence type="ECO:0000313" key="3">
    <source>
        <dbReference type="EMBL" id="QPC65739.1"/>
    </source>
</evidence>